<accession>A0A803LCB3</accession>
<dbReference type="InterPro" id="IPR000719">
    <property type="entry name" value="Prot_kinase_dom"/>
</dbReference>
<evidence type="ECO:0000256" key="11">
    <source>
        <dbReference type="ARBA" id="ARBA00023180"/>
    </source>
</evidence>
<keyword evidence="11" id="KW-0325">Glycoprotein</keyword>
<reference evidence="17" key="2">
    <citation type="submission" date="2021-03" db="UniProtKB">
        <authorList>
            <consortium name="EnsemblPlants"/>
        </authorList>
    </citation>
    <scope>IDENTIFICATION</scope>
</reference>
<keyword evidence="7" id="KW-0418">Kinase</keyword>
<dbReference type="GO" id="GO:0004674">
    <property type="term" value="F:protein serine/threonine kinase activity"/>
    <property type="evidence" value="ECO:0007669"/>
    <property type="project" value="UniProtKB-KW"/>
</dbReference>
<dbReference type="GO" id="GO:0005524">
    <property type="term" value="F:ATP binding"/>
    <property type="evidence" value="ECO:0007669"/>
    <property type="project" value="UniProtKB-UniRule"/>
</dbReference>
<dbReference type="Proteomes" id="UP000596660">
    <property type="component" value="Unplaced"/>
</dbReference>
<feature type="signal peptide" evidence="15">
    <location>
        <begin position="1"/>
        <end position="23"/>
    </location>
</feature>
<dbReference type="EnsemblPlants" id="AUR62009499-RA">
    <property type="protein sequence ID" value="AUR62009499-RA:cds"/>
    <property type="gene ID" value="AUR62009499"/>
</dbReference>
<dbReference type="PROSITE" id="PS00108">
    <property type="entry name" value="PROTEIN_KINASE_ST"/>
    <property type="match status" value="1"/>
</dbReference>
<reference evidence="17" key="1">
    <citation type="journal article" date="2017" name="Nature">
        <title>The genome of Chenopodium quinoa.</title>
        <authorList>
            <person name="Jarvis D.E."/>
            <person name="Ho Y.S."/>
            <person name="Lightfoot D.J."/>
            <person name="Schmoeckel S.M."/>
            <person name="Li B."/>
            <person name="Borm T.J.A."/>
            <person name="Ohyanagi H."/>
            <person name="Mineta K."/>
            <person name="Michell C.T."/>
            <person name="Saber N."/>
            <person name="Kharbatia N.M."/>
            <person name="Rupper R.R."/>
            <person name="Sharp A.R."/>
            <person name="Dally N."/>
            <person name="Boughton B.A."/>
            <person name="Woo Y.H."/>
            <person name="Gao G."/>
            <person name="Schijlen E.G.W.M."/>
            <person name="Guo X."/>
            <person name="Momin A.A."/>
            <person name="Negrao S."/>
            <person name="Al-Babili S."/>
            <person name="Gehring C."/>
            <person name="Roessner U."/>
            <person name="Jung C."/>
            <person name="Murphy K."/>
            <person name="Arold S.T."/>
            <person name="Gojobori T."/>
            <person name="van der Linden C.G."/>
            <person name="van Loo E.N."/>
            <person name="Jellen E.N."/>
            <person name="Maughan P.J."/>
            <person name="Tester M."/>
        </authorList>
    </citation>
    <scope>NUCLEOTIDE SEQUENCE [LARGE SCALE GENOMIC DNA]</scope>
    <source>
        <strain evidence="17">cv. PI 614886</strain>
    </source>
</reference>
<dbReference type="OrthoDB" id="1720310at2759"/>
<dbReference type="Gene3D" id="2.60.120.430">
    <property type="entry name" value="Galactose-binding lectin"/>
    <property type="match status" value="2"/>
</dbReference>
<dbReference type="FunFam" id="3.30.200.20:FF:000645">
    <property type="entry name" value="Receptor-like protein kinase FERONIA"/>
    <property type="match status" value="1"/>
</dbReference>
<dbReference type="KEGG" id="cqi:110705797"/>
<feature type="compositionally biased region" description="Low complexity" evidence="13">
    <location>
        <begin position="896"/>
        <end position="906"/>
    </location>
</feature>
<evidence type="ECO:0000256" key="9">
    <source>
        <dbReference type="ARBA" id="ARBA00022989"/>
    </source>
</evidence>
<dbReference type="AlphaFoldDB" id="A0A803LCB0"/>
<keyword evidence="19" id="KW-1185">Reference proteome</keyword>
<evidence type="ECO:0000256" key="3">
    <source>
        <dbReference type="ARBA" id="ARBA00022679"/>
    </source>
</evidence>
<protein>
    <recommendedName>
        <fullName evidence="16">Protein kinase domain-containing protein</fullName>
    </recommendedName>
</protein>
<dbReference type="EnsemblPlants" id="AUR62009502-RA">
    <property type="protein sequence ID" value="AUR62009502-RA:cds"/>
    <property type="gene ID" value="AUR62009502"/>
</dbReference>
<proteinExistence type="predicted"/>
<evidence type="ECO:0000256" key="7">
    <source>
        <dbReference type="ARBA" id="ARBA00022777"/>
    </source>
</evidence>
<feature type="region of interest" description="Disordered" evidence="13">
    <location>
        <begin position="891"/>
        <end position="927"/>
    </location>
</feature>
<evidence type="ECO:0000313" key="18">
    <source>
        <dbReference type="EnsemblPlants" id="AUR62009502-RA:cds"/>
    </source>
</evidence>
<evidence type="ECO:0000259" key="16">
    <source>
        <dbReference type="PROSITE" id="PS50011"/>
    </source>
</evidence>
<keyword evidence="2" id="KW-0723">Serine/threonine-protein kinase</keyword>
<keyword evidence="10 14" id="KW-0472">Membrane</keyword>
<evidence type="ECO:0000256" key="5">
    <source>
        <dbReference type="ARBA" id="ARBA00022729"/>
    </source>
</evidence>
<feature type="domain" description="Protein kinase" evidence="16">
    <location>
        <begin position="550"/>
        <end position="832"/>
    </location>
</feature>
<dbReference type="CDD" id="cd14066">
    <property type="entry name" value="STKc_IRAK"/>
    <property type="match status" value="1"/>
</dbReference>
<feature type="chain" id="PRO_5044663181" description="Protein kinase domain-containing protein" evidence="15">
    <location>
        <begin position="24"/>
        <end position="927"/>
    </location>
</feature>
<dbReference type="Gene3D" id="1.10.510.10">
    <property type="entry name" value="Transferase(Phosphotransferase) domain 1"/>
    <property type="match status" value="1"/>
</dbReference>
<keyword evidence="3" id="KW-0808">Transferase</keyword>
<keyword evidence="8 12" id="KW-0067">ATP-binding</keyword>
<dbReference type="InterPro" id="IPR017441">
    <property type="entry name" value="Protein_kinase_ATP_BS"/>
</dbReference>
<dbReference type="OMA" id="EWSEDIN"/>
<dbReference type="InterPro" id="IPR011009">
    <property type="entry name" value="Kinase-like_dom_sf"/>
</dbReference>
<evidence type="ECO:0000256" key="13">
    <source>
        <dbReference type="SAM" id="MobiDB-lite"/>
    </source>
</evidence>
<dbReference type="Gramene" id="AUR62009502-RA">
    <property type="protein sequence ID" value="AUR62009502-RA:cds"/>
    <property type="gene ID" value="AUR62009502"/>
</dbReference>
<keyword evidence="6 12" id="KW-0547">Nucleotide-binding</keyword>
<accession>A0A803LCB0</accession>
<gene>
    <name evidence="17" type="primary">LOC110705793</name>
    <name evidence="18" type="synonym">LOC110705797</name>
</gene>
<organism evidence="17 19">
    <name type="scientific">Chenopodium quinoa</name>
    <name type="common">Quinoa</name>
    <dbReference type="NCBI Taxonomy" id="63459"/>
    <lineage>
        <taxon>Eukaryota</taxon>
        <taxon>Viridiplantae</taxon>
        <taxon>Streptophyta</taxon>
        <taxon>Embryophyta</taxon>
        <taxon>Tracheophyta</taxon>
        <taxon>Spermatophyta</taxon>
        <taxon>Magnoliopsida</taxon>
        <taxon>eudicotyledons</taxon>
        <taxon>Gunneridae</taxon>
        <taxon>Pentapetalae</taxon>
        <taxon>Caryophyllales</taxon>
        <taxon>Chenopodiaceae</taxon>
        <taxon>Chenopodioideae</taxon>
        <taxon>Atripliceae</taxon>
        <taxon>Chenopodium</taxon>
    </lineage>
</organism>
<dbReference type="PANTHER" id="PTHR47989">
    <property type="entry name" value="OS01G0750732 PROTEIN"/>
    <property type="match status" value="1"/>
</dbReference>
<dbReference type="Gramene" id="AUR62009499-RA">
    <property type="protein sequence ID" value="AUR62009499-RA:cds"/>
    <property type="gene ID" value="AUR62009499"/>
</dbReference>
<dbReference type="SMART" id="SM00220">
    <property type="entry name" value="S_TKc"/>
    <property type="match status" value="1"/>
</dbReference>
<feature type="binding site" evidence="12">
    <location>
        <position position="579"/>
    </location>
    <ligand>
        <name>ATP</name>
        <dbReference type="ChEBI" id="CHEBI:30616"/>
    </ligand>
</feature>
<dbReference type="KEGG" id="cqi:110705793"/>
<dbReference type="PROSITE" id="PS00107">
    <property type="entry name" value="PROTEIN_KINASE_ATP"/>
    <property type="match status" value="1"/>
</dbReference>
<dbReference type="GO" id="GO:0016020">
    <property type="term" value="C:membrane"/>
    <property type="evidence" value="ECO:0007669"/>
    <property type="project" value="UniProtKB-SubCell"/>
</dbReference>
<dbReference type="PANTHER" id="PTHR47989:SF62">
    <property type="entry name" value="OS05G0423500 PROTEIN"/>
    <property type="match status" value="1"/>
</dbReference>
<evidence type="ECO:0000256" key="12">
    <source>
        <dbReference type="PROSITE-ProRule" id="PRU10141"/>
    </source>
</evidence>
<feature type="transmembrane region" description="Helical" evidence="14">
    <location>
        <begin position="461"/>
        <end position="486"/>
    </location>
</feature>
<evidence type="ECO:0000256" key="8">
    <source>
        <dbReference type="ARBA" id="ARBA00022840"/>
    </source>
</evidence>
<evidence type="ECO:0000313" key="17">
    <source>
        <dbReference type="EnsemblPlants" id="AUR62009499-RA:cds"/>
    </source>
</evidence>
<dbReference type="FunFam" id="2.60.120.430:FF:000007">
    <property type="entry name" value="FERONIA receptor-like kinase"/>
    <property type="match status" value="1"/>
</dbReference>
<evidence type="ECO:0000256" key="14">
    <source>
        <dbReference type="SAM" id="Phobius"/>
    </source>
</evidence>
<evidence type="ECO:0000256" key="10">
    <source>
        <dbReference type="ARBA" id="ARBA00023136"/>
    </source>
</evidence>
<dbReference type="InterPro" id="IPR008271">
    <property type="entry name" value="Ser/Thr_kinase_AS"/>
</dbReference>
<dbReference type="Pfam" id="PF07714">
    <property type="entry name" value="PK_Tyr_Ser-Thr"/>
    <property type="match status" value="1"/>
</dbReference>
<dbReference type="SUPFAM" id="SSF56112">
    <property type="entry name" value="Protein kinase-like (PK-like)"/>
    <property type="match status" value="1"/>
</dbReference>
<dbReference type="InterPro" id="IPR001245">
    <property type="entry name" value="Ser-Thr/Tyr_kinase_cat_dom"/>
</dbReference>
<evidence type="ECO:0000256" key="6">
    <source>
        <dbReference type="ARBA" id="ARBA00022741"/>
    </source>
</evidence>
<evidence type="ECO:0000256" key="1">
    <source>
        <dbReference type="ARBA" id="ARBA00004479"/>
    </source>
</evidence>
<keyword evidence="5 15" id="KW-0732">Signal</keyword>
<dbReference type="Gene3D" id="3.30.200.20">
    <property type="entry name" value="Phosphorylase Kinase, domain 1"/>
    <property type="match status" value="1"/>
</dbReference>
<evidence type="ECO:0000256" key="15">
    <source>
        <dbReference type="SAM" id="SignalP"/>
    </source>
</evidence>
<dbReference type="PROSITE" id="PS50011">
    <property type="entry name" value="PROTEIN_KINASE_DOM"/>
    <property type="match status" value="1"/>
</dbReference>
<comment type="subcellular location">
    <subcellularLocation>
        <location evidence="1">Membrane</location>
        <topology evidence="1">Single-pass type I membrane protein</topology>
    </subcellularLocation>
</comment>
<keyword evidence="9 14" id="KW-1133">Transmembrane helix</keyword>
<evidence type="ECO:0000256" key="2">
    <source>
        <dbReference type="ARBA" id="ARBA00022527"/>
    </source>
</evidence>
<dbReference type="FunFam" id="1.10.510.10:FF:000252">
    <property type="entry name" value="Receptor-like protein kinase FERONIA"/>
    <property type="match status" value="1"/>
</dbReference>
<evidence type="ECO:0000313" key="19">
    <source>
        <dbReference type="Proteomes" id="UP000596660"/>
    </source>
</evidence>
<name>A0A803LCB0_CHEQI</name>
<dbReference type="InterPro" id="IPR024788">
    <property type="entry name" value="Malectin-like_Carb-bd_dom"/>
</dbReference>
<dbReference type="Pfam" id="PF12819">
    <property type="entry name" value="Malectin_like"/>
    <property type="match status" value="1"/>
</dbReference>
<dbReference type="GeneID" id="110705793"/>
<evidence type="ECO:0000256" key="4">
    <source>
        <dbReference type="ARBA" id="ARBA00022692"/>
    </source>
</evidence>
<dbReference type="RefSeq" id="XP_021739420.1">
    <property type="nucleotide sequence ID" value="XM_021883728.1"/>
</dbReference>
<sequence>MLIYPQLLPSIFSLLLFLPIATSYQHNESYHPKDHCFIKFGLSKFDQSLEWRSDEDFLVDPPSAVAANTSATAVGVKSPYDKARMFRATVTYSIPVNSSGPKLVRLYLYPPTSTIYNPVIDTSTSSLNLIINGFQVLRNFSAYLVASNANANPNTTAQVSNGLVREIYVTVAEERDHSKKSINLTFSPSSPNGFGFINSVEIISVPQWLYINRSSDNPQQVLYLEGGPPGYVLDPYDFPNSLAMENVIRLNVGGYTVDPSQDTGIDRTWYNDVNFVRSFDGTPSYTAIHNSSTHIPYTVLAPNLVYSTMRMMGPYIKRLKKNMTWEFEVDNGFNYLVRLHFCELDPTFFNNINRRLFSIYINNQMAWQNMDVLRVAGGLYIPIHTDFVILVNETSSRSRVLLSVTLIPDFDTHYADALLNGLEIFKLSSTSGSLAAPNPAPSKSMIQAPISTQTPAKSKHLPLIIGSILGATLVSLLIFVCLIIIYRRNKKQQKYVSTTTTEKSSKLKWILPLYDSASSTVTTASVASKLPSDLCRYFTLAQIKAATRDFDKDLIIGTGGFGKVYKGTFDDGNTTVAIKRLNSTSKQGAHEFQTEIEMLSRLRHVHLVSLIGYCEDFGEMILVYEYMPNGTLRDHLLYKHNPQISHTSLSWKQRLMICLGSARGLHYLHAGAKHLIIHRDVKSTNILLDEKWTAKVSDFGLSKVGPDHTEAGATYVSTAVKGSAGYLDPEYYRCHQLTEKSDVYSFGVVLFEVLCARAAVNPNLPKQQANLAIWARSHYKKGTLHTIVDPNLTGQIAPESLRKFGEIANMCVRDRGIERPSMGDVVWGLEFALQLQETAEDNNIANGTPDESFDLSISYLSAIDVGFTDNDISTNSGDNFSQSSVVEGTSKKFMDSNSKSTTSSSSDYLAHSKPGSVFSEITHPTAR</sequence>
<keyword evidence="4 14" id="KW-0812">Transmembrane</keyword>